<evidence type="ECO:0000313" key="3">
    <source>
        <dbReference type="Proteomes" id="UP001375240"/>
    </source>
</evidence>
<keyword evidence="3" id="KW-1185">Reference proteome</keyword>
<accession>A0AAV9UTS3</accession>
<organism evidence="2 3">
    <name type="scientific">Orbilia brochopaga</name>
    <dbReference type="NCBI Taxonomy" id="3140254"/>
    <lineage>
        <taxon>Eukaryota</taxon>
        <taxon>Fungi</taxon>
        <taxon>Dikarya</taxon>
        <taxon>Ascomycota</taxon>
        <taxon>Pezizomycotina</taxon>
        <taxon>Orbiliomycetes</taxon>
        <taxon>Orbiliales</taxon>
        <taxon>Orbiliaceae</taxon>
        <taxon>Orbilia</taxon>
    </lineage>
</organism>
<reference evidence="2 3" key="1">
    <citation type="submission" date="2019-10" db="EMBL/GenBank/DDBJ databases">
        <authorList>
            <person name="Palmer J.M."/>
        </authorList>
    </citation>
    <scope>NUCLEOTIDE SEQUENCE [LARGE SCALE GENOMIC DNA]</scope>
    <source>
        <strain evidence="2 3">TWF696</strain>
    </source>
</reference>
<feature type="compositionally biased region" description="Polar residues" evidence="1">
    <location>
        <begin position="19"/>
        <end position="41"/>
    </location>
</feature>
<gene>
    <name evidence="2" type="ORF">TWF696_006628</name>
</gene>
<name>A0AAV9UTS3_9PEZI</name>
<feature type="compositionally biased region" description="Polar residues" evidence="1">
    <location>
        <begin position="1"/>
        <end position="11"/>
    </location>
</feature>
<dbReference type="EMBL" id="JAVHNQ010000005">
    <property type="protein sequence ID" value="KAK6346503.1"/>
    <property type="molecule type" value="Genomic_DNA"/>
</dbReference>
<feature type="region of interest" description="Disordered" evidence="1">
    <location>
        <begin position="1"/>
        <end position="59"/>
    </location>
</feature>
<dbReference type="Proteomes" id="UP001375240">
    <property type="component" value="Unassembled WGS sequence"/>
</dbReference>
<evidence type="ECO:0000256" key="1">
    <source>
        <dbReference type="SAM" id="MobiDB-lite"/>
    </source>
</evidence>
<dbReference type="AlphaFoldDB" id="A0AAV9UTS3"/>
<protein>
    <submittedName>
        <fullName evidence="2">Uncharacterized protein</fullName>
    </submittedName>
</protein>
<sequence length="177" mass="19878">MDRNYAQNRTPGPSHGGYTASSNTNQTGPGDPQSGHTSTGQAPAAAPGSSVEPMDIDDEDVIMGDAEEAARVEPADLLLLLPGPIRRPKDKARESYITQYRAPPVDAAGLVERLSRPYYTSTPPDLNEHRCRDCLHLAEEDLYPCRECKRTYWKKRWYEYDLGKFINGGKFMKCRWD</sequence>
<comment type="caution">
    <text evidence="2">The sequence shown here is derived from an EMBL/GenBank/DDBJ whole genome shotgun (WGS) entry which is preliminary data.</text>
</comment>
<evidence type="ECO:0000313" key="2">
    <source>
        <dbReference type="EMBL" id="KAK6346503.1"/>
    </source>
</evidence>
<proteinExistence type="predicted"/>